<proteinExistence type="predicted"/>
<dbReference type="Proteomes" id="UP000305398">
    <property type="component" value="Chromosome"/>
</dbReference>
<dbReference type="EMBL" id="CP040896">
    <property type="protein sequence ID" value="QDA59467.1"/>
    <property type="molecule type" value="Genomic_DNA"/>
</dbReference>
<organism evidence="2 3">
    <name type="scientific">Hymenobacter jejuensis</name>
    <dbReference type="NCBI Taxonomy" id="2502781"/>
    <lineage>
        <taxon>Bacteria</taxon>
        <taxon>Pseudomonadati</taxon>
        <taxon>Bacteroidota</taxon>
        <taxon>Cytophagia</taxon>
        <taxon>Cytophagales</taxon>
        <taxon>Hymenobacteraceae</taxon>
        <taxon>Hymenobacter</taxon>
    </lineage>
</organism>
<evidence type="ECO:0000256" key="1">
    <source>
        <dbReference type="SAM" id="SignalP"/>
    </source>
</evidence>
<sequence>MKKFLKIPALFILLLSGSLLTGCVASAGTAVVSTDPYYGPYYRPYPRPYYRPYYRPARVYVRPAPVIVRPQRVIVAPRPGYYNNNMRGHRGYRVR</sequence>
<feature type="chain" id="PRO_5022731657" description="Lipoprotein" evidence="1">
    <location>
        <begin position="28"/>
        <end position="95"/>
    </location>
</feature>
<dbReference type="AlphaFoldDB" id="A0A5B7ZX67"/>
<evidence type="ECO:0000313" key="2">
    <source>
        <dbReference type="EMBL" id="QDA59467.1"/>
    </source>
</evidence>
<dbReference type="PROSITE" id="PS51257">
    <property type="entry name" value="PROKAR_LIPOPROTEIN"/>
    <property type="match status" value="1"/>
</dbReference>
<name>A0A5B7ZX67_9BACT</name>
<evidence type="ECO:0000313" key="3">
    <source>
        <dbReference type="Proteomes" id="UP000305398"/>
    </source>
</evidence>
<evidence type="ECO:0008006" key="4">
    <source>
        <dbReference type="Google" id="ProtNLM"/>
    </source>
</evidence>
<dbReference type="KEGG" id="hyj:FHG12_04810"/>
<feature type="signal peptide" evidence="1">
    <location>
        <begin position="1"/>
        <end position="27"/>
    </location>
</feature>
<gene>
    <name evidence="2" type="ORF">FHG12_04810</name>
</gene>
<dbReference type="RefSeq" id="WP_139514648.1">
    <property type="nucleotide sequence ID" value="NZ_CP040896.1"/>
</dbReference>
<protein>
    <recommendedName>
        <fullName evidence="4">Lipoprotein</fullName>
    </recommendedName>
</protein>
<keyword evidence="3" id="KW-1185">Reference proteome</keyword>
<reference evidence="2 3" key="1">
    <citation type="submission" date="2019-06" db="EMBL/GenBank/DDBJ databases">
        <authorList>
            <person name="Srinivasan S."/>
        </authorList>
    </citation>
    <scope>NUCLEOTIDE SEQUENCE [LARGE SCALE GENOMIC DNA]</scope>
    <source>
        <strain evidence="2 3">17J68-5</strain>
    </source>
</reference>
<keyword evidence="1" id="KW-0732">Signal</keyword>
<accession>A0A5B7ZX67</accession>